<gene>
    <name evidence="1" type="ORF">I6I06_12725</name>
</gene>
<protein>
    <submittedName>
        <fullName evidence="1">Uncharacterized protein</fullName>
    </submittedName>
</protein>
<dbReference type="EMBL" id="CP066075">
    <property type="protein sequence ID" value="QQC63168.1"/>
    <property type="molecule type" value="Genomic_DNA"/>
</dbReference>
<keyword evidence="2" id="KW-1185">Reference proteome</keyword>
<dbReference type="Proteomes" id="UP000595610">
    <property type="component" value="Chromosome 1"/>
</dbReference>
<reference evidence="1 2" key="1">
    <citation type="submission" date="2020-12" db="EMBL/GenBank/DDBJ databases">
        <title>FDA dAtabase for Regulatory Grade micrObial Sequences (FDA-ARGOS): Supporting development and validation of Infectious Disease Dx tests.</title>
        <authorList>
            <person name="Nelson B."/>
            <person name="Plummer A."/>
            <person name="Tallon L."/>
            <person name="Sadzewicz L."/>
            <person name="Zhao X."/>
            <person name="Boylan J."/>
            <person name="Ott S."/>
            <person name="Bowen H."/>
            <person name="Vavikolanu K."/>
            <person name="Mehta A."/>
            <person name="Aluvathingal J."/>
            <person name="Nadendla S."/>
            <person name="Myers T."/>
            <person name="Yan Y."/>
            <person name="Sichtig H."/>
        </authorList>
    </citation>
    <scope>NUCLEOTIDE SEQUENCE [LARGE SCALE GENOMIC DNA]</scope>
    <source>
        <strain evidence="1 2">FDAARGOS_1049</strain>
    </source>
</reference>
<dbReference type="AlphaFoldDB" id="A0A7T4T877"/>
<dbReference type="RefSeq" id="WP_157004199.1">
    <property type="nucleotide sequence ID" value="NZ_CP066075.1"/>
</dbReference>
<name>A0A7T4T877_9BURK</name>
<proteinExistence type="predicted"/>
<dbReference type="KEGG" id="pgis:I6I06_12725"/>
<evidence type="ECO:0000313" key="2">
    <source>
        <dbReference type="Proteomes" id="UP000595610"/>
    </source>
</evidence>
<sequence length="75" mass="8709">MNLAHIFCREARATRTIARLYKAKAEQEISQCTFRAANIQRWAKYLEKLAEKANKRKQTSDAVLWKLHASVFLAT</sequence>
<organism evidence="1 2">
    <name type="scientific">Paraburkholderia ginsengisoli</name>
    <dbReference type="NCBI Taxonomy" id="311231"/>
    <lineage>
        <taxon>Bacteria</taxon>
        <taxon>Pseudomonadati</taxon>
        <taxon>Pseudomonadota</taxon>
        <taxon>Betaproteobacteria</taxon>
        <taxon>Burkholderiales</taxon>
        <taxon>Burkholderiaceae</taxon>
        <taxon>Paraburkholderia</taxon>
    </lineage>
</organism>
<evidence type="ECO:0000313" key="1">
    <source>
        <dbReference type="EMBL" id="QQC63168.1"/>
    </source>
</evidence>
<accession>A0A7T4T877</accession>